<gene>
    <name evidence="1" type="ORF">EDD77_13332</name>
</gene>
<accession>A0A4R1QL91</accession>
<organism evidence="1 2">
    <name type="scientific">Allofournierella massiliensis</name>
    <dbReference type="NCBI Taxonomy" id="1650663"/>
    <lineage>
        <taxon>Bacteria</taxon>
        <taxon>Bacillati</taxon>
        <taxon>Bacillota</taxon>
        <taxon>Clostridia</taxon>
        <taxon>Eubacteriales</taxon>
        <taxon>Oscillospiraceae</taxon>
        <taxon>Allofournierella</taxon>
    </lineage>
</organism>
<comment type="caution">
    <text evidence="1">The sequence shown here is derived from an EMBL/GenBank/DDBJ whole genome shotgun (WGS) entry which is preliminary data.</text>
</comment>
<dbReference type="RefSeq" id="WP_058967104.1">
    <property type="nucleotide sequence ID" value="NZ_CABKVM010000019.1"/>
</dbReference>
<protein>
    <submittedName>
        <fullName evidence="1">Uncharacterized protein</fullName>
    </submittedName>
</protein>
<dbReference type="AlphaFoldDB" id="A0A4R1QL91"/>
<name>A0A4R1QL91_9FIRM</name>
<dbReference type="OrthoDB" id="1853444at2"/>
<evidence type="ECO:0000313" key="2">
    <source>
        <dbReference type="Proteomes" id="UP000295184"/>
    </source>
</evidence>
<dbReference type="EMBL" id="SLUM01000033">
    <property type="protein sequence ID" value="TCL53491.1"/>
    <property type="molecule type" value="Genomic_DNA"/>
</dbReference>
<evidence type="ECO:0000313" key="1">
    <source>
        <dbReference type="EMBL" id="TCL53491.1"/>
    </source>
</evidence>
<sequence>MTRKNADAVSNCIEPAARAAKAREKGSLQPDLAYTGQQALPGPKGWVENETTVRSKLKSKEQFPQG</sequence>
<dbReference type="GeneID" id="97380322"/>
<reference evidence="1 2" key="1">
    <citation type="submission" date="2019-03" db="EMBL/GenBank/DDBJ databases">
        <title>Genomic Encyclopedia of Type Strains, Phase IV (KMG-IV): sequencing the most valuable type-strain genomes for metagenomic binning, comparative biology and taxonomic classification.</title>
        <authorList>
            <person name="Goeker M."/>
        </authorList>
    </citation>
    <scope>NUCLEOTIDE SEQUENCE [LARGE SCALE GENOMIC DNA]</scope>
    <source>
        <strain evidence="1 2">DSM 100451</strain>
    </source>
</reference>
<dbReference type="Proteomes" id="UP000295184">
    <property type="component" value="Unassembled WGS sequence"/>
</dbReference>
<dbReference type="STRING" id="1650663.GCA_001486665_03511"/>
<proteinExistence type="predicted"/>